<dbReference type="PANTHER" id="PTHR34970">
    <property type="entry name" value="ABC TRANSPORTER A FAMILY PROTEIN"/>
    <property type="match status" value="1"/>
</dbReference>
<dbReference type="HOGENOM" id="CLU_3144708_0_0_1"/>
<protein>
    <submittedName>
        <fullName evidence="2">Uncharacterized protein</fullName>
    </submittedName>
</protein>
<reference evidence="3" key="1">
    <citation type="journal article" date="2013" name="Science">
        <title>The Amborella genome and the evolution of flowering plants.</title>
        <authorList>
            <consortium name="Amborella Genome Project"/>
        </authorList>
    </citation>
    <scope>NUCLEOTIDE SEQUENCE [LARGE SCALE GENOMIC DNA]</scope>
</reference>
<keyword evidence="1" id="KW-0812">Transmembrane</keyword>
<feature type="transmembrane region" description="Helical" evidence="1">
    <location>
        <begin position="12"/>
        <end position="29"/>
    </location>
</feature>
<sequence length="49" mass="5424">MGVGYILRVRLASFFAGAATASAVGLYFLHRDYHIAHQTISKQISVSWL</sequence>
<evidence type="ECO:0000256" key="1">
    <source>
        <dbReference type="SAM" id="Phobius"/>
    </source>
</evidence>
<organism evidence="2 3">
    <name type="scientific">Amborella trichopoda</name>
    <dbReference type="NCBI Taxonomy" id="13333"/>
    <lineage>
        <taxon>Eukaryota</taxon>
        <taxon>Viridiplantae</taxon>
        <taxon>Streptophyta</taxon>
        <taxon>Embryophyta</taxon>
        <taxon>Tracheophyta</taxon>
        <taxon>Spermatophyta</taxon>
        <taxon>Magnoliopsida</taxon>
        <taxon>Amborellales</taxon>
        <taxon>Amborellaceae</taxon>
        <taxon>Amborella</taxon>
    </lineage>
</organism>
<dbReference type="AlphaFoldDB" id="W1PKU0"/>
<gene>
    <name evidence="2" type="ORF">AMTR_s00018p00258040</name>
</gene>
<dbReference type="eggNOG" id="ENOG502S8SB">
    <property type="taxonomic scope" value="Eukaryota"/>
</dbReference>
<keyword evidence="1" id="KW-1133">Transmembrane helix</keyword>
<accession>W1PKU0</accession>
<proteinExistence type="predicted"/>
<keyword evidence="3" id="KW-1185">Reference proteome</keyword>
<dbReference type="Proteomes" id="UP000017836">
    <property type="component" value="Unassembled WGS sequence"/>
</dbReference>
<evidence type="ECO:0000313" key="2">
    <source>
        <dbReference type="EMBL" id="ERN08271.1"/>
    </source>
</evidence>
<keyword evidence="1" id="KW-0472">Membrane</keyword>
<name>W1PKU0_AMBTC</name>
<dbReference type="PANTHER" id="PTHR34970:SF2">
    <property type="entry name" value="ABC TRANSPORTER A FAMILY PROTEIN"/>
    <property type="match status" value="1"/>
</dbReference>
<dbReference type="EMBL" id="KI393569">
    <property type="protein sequence ID" value="ERN08271.1"/>
    <property type="molecule type" value="Genomic_DNA"/>
</dbReference>
<evidence type="ECO:0000313" key="3">
    <source>
        <dbReference type="Proteomes" id="UP000017836"/>
    </source>
</evidence>
<dbReference type="Gramene" id="ERN08271">
    <property type="protein sequence ID" value="ERN08271"/>
    <property type="gene ID" value="AMTR_s00018p00258040"/>
</dbReference>